<feature type="region of interest" description="Disordered" evidence="1">
    <location>
        <begin position="202"/>
        <end position="226"/>
    </location>
</feature>
<evidence type="ECO:0000313" key="4">
    <source>
        <dbReference type="Proteomes" id="UP001166784"/>
    </source>
</evidence>
<dbReference type="PROSITE" id="PS50231">
    <property type="entry name" value="RICIN_B_LECTIN"/>
    <property type="match status" value="1"/>
</dbReference>
<keyword evidence="4" id="KW-1185">Reference proteome</keyword>
<feature type="signal peptide" evidence="2">
    <location>
        <begin position="1"/>
        <end position="42"/>
    </location>
</feature>
<dbReference type="SUPFAM" id="SSF50370">
    <property type="entry name" value="Ricin B-like lectins"/>
    <property type="match status" value="1"/>
</dbReference>
<sequence length="339" mass="36420">MRDGRRRPMQRTGFRRVGVPAVLCTATAGLMLGALAAPAAQADDGESSGPVKIYNKGSGGYLGVYDDNPNENHEVRSLVGGRYWSAEEHPGRAAHDWVVTRVGDYHTLRLTKTKDAKPLCLTAKSGAVMNSAIILSPCQDGRASQQWSLKAPESGEGDWLSIRPRNGQDMAIGTFKREEHWGAYDKLSLNRANESSDRLWKVPGVSDESAPGQAEIKGEPNQTARNDSFAKPAVTVTNTGRSRIAKRTVTLTPGPAGVSFPGVVELRVKRPDGTSQTVRCTDTGTKAVCNDVPLGIGPGQTTRLDTDVRISGLKQGEIPSLGYDVDRLGRAKSEMRVVG</sequence>
<evidence type="ECO:0000256" key="2">
    <source>
        <dbReference type="SAM" id="SignalP"/>
    </source>
</evidence>
<reference evidence="3" key="1">
    <citation type="submission" date="2022-03" db="EMBL/GenBank/DDBJ databases">
        <authorList>
            <person name="Santos J.D.N."/>
            <person name="Kallscheuer N."/>
            <person name="Jogler C."/>
            <person name="Lage O.M."/>
        </authorList>
    </citation>
    <scope>NUCLEOTIDE SEQUENCE</scope>
    <source>
        <strain evidence="3">M600PL45_2</strain>
    </source>
</reference>
<gene>
    <name evidence="3" type="ORF">MMA15_23355</name>
</gene>
<feature type="chain" id="PRO_5045287172" evidence="2">
    <location>
        <begin position="43"/>
        <end position="339"/>
    </location>
</feature>
<dbReference type="CDD" id="cd00161">
    <property type="entry name" value="beta-trefoil_Ricin-like"/>
    <property type="match status" value="1"/>
</dbReference>
<keyword evidence="2" id="KW-0732">Signal</keyword>
<evidence type="ECO:0000256" key="1">
    <source>
        <dbReference type="SAM" id="MobiDB-lite"/>
    </source>
</evidence>
<dbReference type="Gene3D" id="2.80.10.50">
    <property type="match status" value="1"/>
</dbReference>
<dbReference type="EMBL" id="JAKWJU010000002">
    <property type="protein sequence ID" value="MCH6163219.1"/>
    <property type="molecule type" value="Genomic_DNA"/>
</dbReference>
<organism evidence="3 4">
    <name type="scientific">Streptomyces marispadix</name>
    <dbReference type="NCBI Taxonomy" id="2922868"/>
    <lineage>
        <taxon>Bacteria</taxon>
        <taxon>Bacillati</taxon>
        <taxon>Actinomycetota</taxon>
        <taxon>Actinomycetes</taxon>
        <taxon>Kitasatosporales</taxon>
        <taxon>Streptomycetaceae</taxon>
        <taxon>Streptomyces</taxon>
    </lineage>
</organism>
<dbReference type="Proteomes" id="UP001166784">
    <property type="component" value="Unassembled WGS sequence"/>
</dbReference>
<comment type="caution">
    <text evidence="3">The sequence shown here is derived from an EMBL/GenBank/DDBJ whole genome shotgun (WGS) entry which is preliminary data.</text>
</comment>
<dbReference type="InterPro" id="IPR035992">
    <property type="entry name" value="Ricin_B-like_lectins"/>
</dbReference>
<proteinExistence type="predicted"/>
<protein>
    <submittedName>
        <fullName evidence="3">RICIN domain-containing protein</fullName>
    </submittedName>
</protein>
<name>A0ABS9T3V9_9ACTN</name>
<reference evidence="3" key="2">
    <citation type="journal article" date="2023" name="Int. J. Syst. Evol. Microbiol.">
        <title>Streptomyces marispadix sp. nov., isolated from marine beach sediment of the Northern Coast of Portugal.</title>
        <authorList>
            <person name="dos Santos J.D.N."/>
            <person name="Vitorino I.R."/>
            <person name="Kallscheuer N."/>
            <person name="Srivastava A."/>
            <person name="Krautwurst S."/>
            <person name="Marz M."/>
            <person name="Jogler C."/>
            <person name="Lobo Da Cunha A."/>
            <person name="Catita J."/>
            <person name="Goncalves H."/>
            <person name="Gonzalez I."/>
            <person name="Reyes F."/>
            <person name="Lage O.M."/>
        </authorList>
    </citation>
    <scope>NUCLEOTIDE SEQUENCE</scope>
    <source>
        <strain evidence="3">M600PL45_2</strain>
    </source>
</reference>
<evidence type="ECO:0000313" key="3">
    <source>
        <dbReference type="EMBL" id="MCH6163219.1"/>
    </source>
</evidence>
<accession>A0ABS9T3V9</accession>